<organism evidence="7 8">
    <name type="scientific">Papiliotrema laurentii</name>
    <name type="common">Cryptococcus laurentii</name>
    <dbReference type="NCBI Taxonomy" id="5418"/>
    <lineage>
        <taxon>Eukaryota</taxon>
        <taxon>Fungi</taxon>
        <taxon>Dikarya</taxon>
        <taxon>Basidiomycota</taxon>
        <taxon>Agaricomycotina</taxon>
        <taxon>Tremellomycetes</taxon>
        <taxon>Tremellales</taxon>
        <taxon>Rhynchogastremaceae</taxon>
        <taxon>Papiliotrema</taxon>
    </lineage>
</organism>
<keyword evidence="2" id="KW-0802">TPR repeat</keyword>
<feature type="region of interest" description="Disordered" evidence="5">
    <location>
        <begin position="193"/>
        <end position="301"/>
    </location>
</feature>
<keyword evidence="8" id="KW-1185">Reference proteome</keyword>
<evidence type="ECO:0000256" key="2">
    <source>
        <dbReference type="ARBA" id="ARBA00022803"/>
    </source>
</evidence>
<dbReference type="Proteomes" id="UP001182556">
    <property type="component" value="Unassembled WGS sequence"/>
</dbReference>
<sequence>MPFTPDPAKSEKARQDGNASFKRGRWTEAIGMGDHRDAMRIRKRAFGLIIAGHYTTAIVSNPTGPIPYTNRAAAYLKLEKYEDAERDCTSALRIAEGHVKALYRRALARKGLERYAEALQDLDRVVQVEESEMAVNEMDEIRALWQEQTAKEEQRKRDKAGRKLPPSPPRPTASIEEIHEDEAEAPVIHAVQSVKLDDEPSKATTRPVSSFADLRKSRGDRKTYISPIPAHSPSTSITPTAHAPTTSTPPNAAPKLTSTTTSFGASSTTKKAGPSLAAQPSAPQHPRLTPPSDPHSTTTASGFQLLTRLSRLDTPRAWEYLNFYPATVVPTILAPLLEPDSLGQLLLVLRHGAESDGERVIIIIEGLKKTSRWGINTAMLDATEEKAGREAWALSGGSGPWP</sequence>
<evidence type="ECO:0000256" key="5">
    <source>
        <dbReference type="SAM" id="MobiDB-lite"/>
    </source>
</evidence>
<accession>A0AAD9FMS3</accession>
<dbReference type="SUPFAM" id="SSF48452">
    <property type="entry name" value="TPR-like"/>
    <property type="match status" value="1"/>
</dbReference>
<dbReference type="GO" id="GO:0101031">
    <property type="term" value="C:protein folding chaperone complex"/>
    <property type="evidence" value="ECO:0007669"/>
    <property type="project" value="TreeGrafter"/>
</dbReference>
<dbReference type="InterPro" id="IPR051966">
    <property type="entry name" value="RPAP3"/>
</dbReference>
<keyword evidence="1" id="KW-0677">Repeat</keyword>
<proteinExistence type="inferred from homology"/>
<dbReference type="AlphaFoldDB" id="A0AAD9FMS3"/>
<feature type="region of interest" description="Disordered" evidence="5">
    <location>
        <begin position="149"/>
        <end position="173"/>
    </location>
</feature>
<reference evidence="7" key="1">
    <citation type="submission" date="2023-02" db="EMBL/GenBank/DDBJ databases">
        <title>Identification and recombinant expression of a fungal hydrolase from Papiliotrema laurentii that hydrolyzes apple cutin and clears colloidal polyester polyurethane.</title>
        <authorList>
            <consortium name="DOE Joint Genome Institute"/>
            <person name="Roman V.A."/>
            <person name="Bojanowski C."/>
            <person name="Crable B.R."/>
            <person name="Wagner D.N."/>
            <person name="Hung C.S."/>
            <person name="Nadeau L.J."/>
            <person name="Schratz L."/>
            <person name="Haridas S."/>
            <person name="Pangilinan J."/>
            <person name="Lipzen A."/>
            <person name="Na H."/>
            <person name="Yan M."/>
            <person name="Ng V."/>
            <person name="Grigoriev I.V."/>
            <person name="Spatafora J.W."/>
            <person name="Barlow D."/>
            <person name="Biffinger J."/>
            <person name="Kelley-Loughnane N."/>
            <person name="Varaljay V.A."/>
            <person name="Crookes-Goodson W.J."/>
        </authorList>
    </citation>
    <scope>NUCLEOTIDE SEQUENCE</scope>
    <source>
        <strain evidence="7">5307AH</strain>
    </source>
</reference>
<feature type="domain" description="RNA-polymerase II-associated protein 3-like C-terminal" evidence="6">
    <location>
        <begin position="301"/>
        <end position="384"/>
    </location>
</feature>
<feature type="compositionally biased region" description="Low complexity" evidence="5">
    <location>
        <begin position="225"/>
        <end position="269"/>
    </location>
</feature>
<dbReference type="InterPro" id="IPR025986">
    <property type="entry name" value="RPAP3-like_C"/>
</dbReference>
<dbReference type="InterPro" id="IPR011990">
    <property type="entry name" value="TPR-like_helical_dom_sf"/>
</dbReference>
<evidence type="ECO:0000256" key="4">
    <source>
        <dbReference type="ARBA" id="ARBA00040133"/>
    </source>
</evidence>
<evidence type="ECO:0000259" key="6">
    <source>
        <dbReference type="Pfam" id="PF13877"/>
    </source>
</evidence>
<evidence type="ECO:0000256" key="1">
    <source>
        <dbReference type="ARBA" id="ARBA00022737"/>
    </source>
</evidence>
<evidence type="ECO:0000256" key="3">
    <source>
        <dbReference type="ARBA" id="ARBA00038275"/>
    </source>
</evidence>
<dbReference type="Pfam" id="PF13877">
    <property type="entry name" value="RPAP3_C"/>
    <property type="match status" value="1"/>
</dbReference>
<feature type="compositionally biased region" description="Basic and acidic residues" evidence="5">
    <location>
        <begin position="213"/>
        <end position="223"/>
    </location>
</feature>
<dbReference type="Gene3D" id="1.25.40.10">
    <property type="entry name" value="Tetratricopeptide repeat domain"/>
    <property type="match status" value="1"/>
</dbReference>
<comment type="caution">
    <text evidence="7">The sequence shown here is derived from an EMBL/GenBank/DDBJ whole genome shotgun (WGS) entry which is preliminary data.</text>
</comment>
<evidence type="ECO:0000313" key="8">
    <source>
        <dbReference type="Proteomes" id="UP001182556"/>
    </source>
</evidence>
<comment type="similarity">
    <text evidence="3">Belongs to the RPAP3 family.</text>
</comment>
<dbReference type="SMART" id="SM00028">
    <property type="entry name" value="TPR"/>
    <property type="match status" value="2"/>
</dbReference>
<dbReference type="PANTHER" id="PTHR46423:SF1">
    <property type="entry name" value="RNA POLYMERASE II-ASSOCIATED PROTEIN 3"/>
    <property type="match status" value="1"/>
</dbReference>
<dbReference type="PANTHER" id="PTHR46423">
    <property type="entry name" value="RNA POLYMERASE II-ASSOCIATED PROTEIN 3"/>
    <property type="match status" value="1"/>
</dbReference>
<dbReference type="EMBL" id="JAODAN010000011">
    <property type="protein sequence ID" value="KAK1921281.1"/>
    <property type="molecule type" value="Genomic_DNA"/>
</dbReference>
<name>A0AAD9FMS3_PAPLA</name>
<protein>
    <recommendedName>
        <fullName evidence="4">RNA polymerase II-associated protein 3</fullName>
    </recommendedName>
</protein>
<feature type="region of interest" description="Disordered" evidence="5">
    <location>
        <begin position="1"/>
        <end position="20"/>
    </location>
</feature>
<evidence type="ECO:0000313" key="7">
    <source>
        <dbReference type="EMBL" id="KAK1921281.1"/>
    </source>
</evidence>
<gene>
    <name evidence="7" type="ORF">DB88DRAFT_513319</name>
</gene>
<dbReference type="InterPro" id="IPR019734">
    <property type="entry name" value="TPR_rpt"/>
</dbReference>